<keyword evidence="5" id="KW-0949">S-adenosyl-L-methionine</keyword>
<dbReference type="Pfam" id="PF00989">
    <property type="entry name" value="PAS"/>
    <property type="match status" value="1"/>
</dbReference>
<proteinExistence type="predicted"/>
<keyword evidence="6" id="KW-0175">Coiled coil</keyword>
<name>A0A6I4IN65_9SPHI</name>
<organism evidence="7 8">
    <name type="scientific">Mucilaginibacter ginkgonis</name>
    <dbReference type="NCBI Taxonomy" id="2682091"/>
    <lineage>
        <taxon>Bacteria</taxon>
        <taxon>Pseudomonadati</taxon>
        <taxon>Bacteroidota</taxon>
        <taxon>Sphingobacteriia</taxon>
        <taxon>Sphingobacteriales</taxon>
        <taxon>Sphingobacteriaceae</taxon>
        <taxon>Mucilaginibacter</taxon>
    </lineage>
</organism>
<dbReference type="PANTHER" id="PTHR24422:SF27">
    <property type="entry name" value="PROTEIN-GLUTAMATE O-METHYLTRANSFERASE"/>
    <property type="match status" value="1"/>
</dbReference>
<dbReference type="PANTHER" id="PTHR24422">
    <property type="entry name" value="CHEMOTAXIS PROTEIN METHYLTRANSFERASE"/>
    <property type="match status" value="1"/>
</dbReference>
<dbReference type="RefSeq" id="WP_157523793.1">
    <property type="nucleotide sequence ID" value="NZ_CP066775.1"/>
</dbReference>
<comment type="catalytic activity">
    <reaction evidence="1">
        <text>L-glutamyl-[protein] + S-adenosyl-L-methionine = [protein]-L-glutamate 5-O-methyl ester + S-adenosyl-L-homocysteine</text>
        <dbReference type="Rhea" id="RHEA:24452"/>
        <dbReference type="Rhea" id="RHEA-COMP:10208"/>
        <dbReference type="Rhea" id="RHEA-COMP:10311"/>
        <dbReference type="ChEBI" id="CHEBI:29973"/>
        <dbReference type="ChEBI" id="CHEBI:57856"/>
        <dbReference type="ChEBI" id="CHEBI:59789"/>
        <dbReference type="ChEBI" id="CHEBI:82795"/>
        <dbReference type="EC" id="2.1.1.80"/>
    </reaction>
</comment>
<dbReference type="Gene3D" id="3.30.450.20">
    <property type="entry name" value="PAS domain"/>
    <property type="match status" value="2"/>
</dbReference>
<evidence type="ECO:0000256" key="3">
    <source>
        <dbReference type="ARBA" id="ARBA00022603"/>
    </source>
</evidence>
<dbReference type="GO" id="GO:0006935">
    <property type="term" value="P:chemotaxis"/>
    <property type="evidence" value="ECO:0007669"/>
    <property type="project" value="UniProtKB-UniRule"/>
</dbReference>
<dbReference type="GO" id="GO:0008983">
    <property type="term" value="F:protein-glutamate O-methyltransferase activity"/>
    <property type="evidence" value="ECO:0007669"/>
    <property type="project" value="UniProtKB-EC"/>
</dbReference>
<dbReference type="InterPro" id="IPR022642">
    <property type="entry name" value="CheR_C"/>
</dbReference>
<keyword evidence="3" id="KW-0489">Methyltransferase</keyword>
<dbReference type="SMART" id="SM00091">
    <property type="entry name" value="PAS"/>
    <property type="match status" value="3"/>
</dbReference>
<dbReference type="GO" id="GO:0005737">
    <property type="term" value="C:cytoplasm"/>
    <property type="evidence" value="ECO:0007669"/>
    <property type="project" value="InterPro"/>
</dbReference>
<evidence type="ECO:0000313" key="7">
    <source>
        <dbReference type="EMBL" id="QQL51219.1"/>
    </source>
</evidence>
<reference evidence="7 8" key="1">
    <citation type="submission" date="2020-12" db="EMBL/GenBank/DDBJ databases">
        <title>HMF7856_wgs.fasta genome submission.</title>
        <authorList>
            <person name="Kang H."/>
            <person name="Kim H."/>
            <person name="Joh K."/>
        </authorList>
    </citation>
    <scope>NUCLEOTIDE SEQUENCE [LARGE SCALE GENOMIC DNA]</scope>
    <source>
        <strain evidence="7 8">HMF7856</strain>
    </source>
</reference>
<evidence type="ECO:0000256" key="5">
    <source>
        <dbReference type="ARBA" id="ARBA00022691"/>
    </source>
</evidence>
<evidence type="ECO:0000256" key="1">
    <source>
        <dbReference type="ARBA" id="ARBA00001541"/>
    </source>
</evidence>
<dbReference type="Pfam" id="PF13596">
    <property type="entry name" value="PAS_10"/>
    <property type="match status" value="1"/>
</dbReference>
<feature type="coiled-coil region" evidence="6">
    <location>
        <begin position="678"/>
        <end position="761"/>
    </location>
</feature>
<sequence>MVHKRKAVSPEISVTSKVSGSGKTVKTSSFPIIAIGGSAGSFPAFEKFFSQMPIDSGMAIVVVMHLDPSHKSELTEVMRRFTPLPVIEATDGMLVAANHVYIIPSNKDMGIHSRKLLLMKASKPQGIRQPIDYFFQSLANDQWNRAVAVVLSGMGSDGETGIRMIKENLGLTIAQDPETADYPSMPSAAIDTNLIDYVLAPEEIPLKIIQYLNHPAIAEETGEDTKMSLKTTNAMQKILMFLRSQTGNDFSLYKKSTIARRIDRRLALFQFTDYGQYADYLQDNPDEIDTLFGELLIGVTKFFRDAAAFDSLKTLIKDKLKADNGKDKFRVWIAGCSTGEEAYSVAIIIKEVIKELDLKVPPDLQIYATDLDPIALEHARSGRYRGNIVSEVSEQRLENFFTKEEEGYRVKKNLREIVVFAQQNLIKDPPFIKLDLLCCRNMLIYFTPELQKKVIPLFCYALNPAGLMFMGPAETIGGFSEMFKPADPKWKIFKRLEGSVMLSNMIEFPSHPAKQNHEKTKDEIVAPVQKKGVREIFTQALIDKILPASVLVNEKGDILYNNGNTSKFLELPRGENMINNILRLAREELRYPLTMLMQEALKTDKAVTAEVVKFNLDDQLRLVTIKAAAIKDGGEHHLLLISFEDLGLQSHNVKLAKSAASSVDIAAEELKKELIYTKQQLSSTVEGMENSIEKLRLSNEELQSANEELQSTNEESLTTKEEMQSLNEELMTVNSQYHLKAEELTRLNNDMKNLLEATEVSTLFLDNDLNILRYTPQVRILFNLIASDIGRPISHVVSNFEEPINEHDIREVIDKLAIKVSDIRTKDNEWYRVRIMPYRTLDNYISGAVLTLTLITDFKQMQSKLDMLENYAHTLTDGLSDAIIRFSDTLEVLDFNAATLKILGVKHNELKNQNGAAFFKKLWKSDEPAKLMQSAIANHSVKEATISIKNPVQTKFLLTATPFFGDINTTPIVVLKIGADV</sequence>
<dbReference type="PROSITE" id="PS50122">
    <property type="entry name" value="CHEB"/>
    <property type="match status" value="1"/>
</dbReference>
<dbReference type="EC" id="2.1.1.80" evidence="2"/>
<dbReference type="PROSITE" id="PS50123">
    <property type="entry name" value="CHER"/>
    <property type="match status" value="1"/>
</dbReference>
<dbReference type="Gene3D" id="3.40.50.150">
    <property type="entry name" value="Vaccinia Virus protein VP39"/>
    <property type="match status" value="1"/>
</dbReference>
<dbReference type="Pfam" id="PF03705">
    <property type="entry name" value="CheR_N"/>
    <property type="match status" value="1"/>
</dbReference>
<dbReference type="AlphaFoldDB" id="A0A6I4IN65"/>
<dbReference type="Pfam" id="PF13426">
    <property type="entry name" value="PAS_9"/>
    <property type="match status" value="1"/>
</dbReference>
<dbReference type="GO" id="GO:0000156">
    <property type="term" value="F:phosphorelay response regulator activity"/>
    <property type="evidence" value="ECO:0007669"/>
    <property type="project" value="InterPro"/>
</dbReference>
<keyword evidence="8" id="KW-1185">Reference proteome</keyword>
<evidence type="ECO:0000256" key="4">
    <source>
        <dbReference type="ARBA" id="ARBA00022679"/>
    </source>
</evidence>
<dbReference type="SUPFAM" id="SSF52738">
    <property type="entry name" value="Methylesterase CheB, C-terminal domain"/>
    <property type="match status" value="1"/>
</dbReference>
<dbReference type="InterPro" id="IPR000673">
    <property type="entry name" value="Sig_transdc_resp-reg_Me-estase"/>
</dbReference>
<dbReference type="GO" id="GO:0008984">
    <property type="term" value="F:protein-glutamate methylesterase activity"/>
    <property type="evidence" value="ECO:0007669"/>
    <property type="project" value="InterPro"/>
</dbReference>
<dbReference type="EMBL" id="CP066775">
    <property type="protein sequence ID" value="QQL51219.1"/>
    <property type="molecule type" value="Genomic_DNA"/>
</dbReference>
<dbReference type="InterPro" id="IPR000014">
    <property type="entry name" value="PAS"/>
</dbReference>
<dbReference type="SMART" id="SM00138">
    <property type="entry name" value="MeTrc"/>
    <property type="match status" value="1"/>
</dbReference>
<dbReference type="Pfam" id="PF01339">
    <property type="entry name" value="CheB_methylest"/>
    <property type="match status" value="1"/>
</dbReference>
<dbReference type="InterPro" id="IPR035965">
    <property type="entry name" value="PAS-like_dom_sf"/>
</dbReference>
<dbReference type="InterPro" id="IPR013767">
    <property type="entry name" value="PAS_fold"/>
</dbReference>
<gene>
    <name evidence="7" type="ORF">GO620_007160</name>
</gene>
<dbReference type="Gene3D" id="3.40.50.180">
    <property type="entry name" value="Methylesterase CheB, C-terminal domain"/>
    <property type="match status" value="1"/>
</dbReference>
<dbReference type="GO" id="GO:0006355">
    <property type="term" value="P:regulation of DNA-templated transcription"/>
    <property type="evidence" value="ECO:0007669"/>
    <property type="project" value="InterPro"/>
</dbReference>
<dbReference type="SUPFAM" id="SSF47757">
    <property type="entry name" value="Chemotaxis receptor methyltransferase CheR, N-terminal domain"/>
    <property type="match status" value="1"/>
</dbReference>
<dbReference type="InterPro" id="IPR035909">
    <property type="entry name" value="CheB_C"/>
</dbReference>
<dbReference type="InterPro" id="IPR036804">
    <property type="entry name" value="CheR_N_sf"/>
</dbReference>
<dbReference type="Pfam" id="PF01739">
    <property type="entry name" value="CheR"/>
    <property type="match status" value="1"/>
</dbReference>
<evidence type="ECO:0000256" key="6">
    <source>
        <dbReference type="SAM" id="Coils"/>
    </source>
</evidence>
<dbReference type="SUPFAM" id="SSF53335">
    <property type="entry name" value="S-adenosyl-L-methionine-dependent methyltransferases"/>
    <property type="match status" value="1"/>
</dbReference>
<dbReference type="PRINTS" id="PR00996">
    <property type="entry name" value="CHERMTFRASE"/>
</dbReference>
<dbReference type="Proteomes" id="UP000429232">
    <property type="component" value="Chromosome"/>
</dbReference>
<dbReference type="KEGG" id="mgik:GO620_007160"/>
<dbReference type="GO" id="GO:0032259">
    <property type="term" value="P:methylation"/>
    <property type="evidence" value="ECO:0007669"/>
    <property type="project" value="UniProtKB-KW"/>
</dbReference>
<dbReference type="SUPFAM" id="SSF55785">
    <property type="entry name" value="PYP-like sensor domain (PAS domain)"/>
    <property type="match status" value="2"/>
</dbReference>
<dbReference type="InterPro" id="IPR029063">
    <property type="entry name" value="SAM-dependent_MTases_sf"/>
</dbReference>
<evidence type="ECO:0000256" key="2">
    <source>
        <dbReference type="ARBA" id="ARBA00012534"/>
    </source>
</evidence>
<dbReference type="InterPro" id="IPR022641">
    <property type="entry name" value="CheR_N"/>
</dbReference>
<accession>A0A6I4IN65</accession>
<protein>
    <recommendedName>
        <fullName evidence="2">protein-glutamate O-methyltransferase</fullName>
        <ecNumber evidence="2">2.1.1.80</ecNumber>
    </recommendedName>
</protein>
<dbReference type="CDD" id="cd16434">
    <property type="entry name" value="CheB-CheR_fusion"/>
    <property type="match status" value="1"/>
</dbReference>
<dbReference type="InterPro" id="IPR050903">
    <property type="entry name" value="Bact_Chemotaxis_MeTrfase"/>
</dbReference>
<keyword evidence="4" id="KW-0808">Transferase</keyword>
<evidence type="ECO:0000313" key="8">
    <source>
        <dbReference type="Proteomes" id="UP000429232"/>
    </source>
</evidence>
<dbReference type="Gene3D" id="1.10.155.10">
    <property type="entry name" value="Chemotaxis receptor methyltransferase CheR, N-terminal domain"/>
    <property type="match status" value="1"/>
</dbReference>
<dbReference type="InterPro" id="IPR000780">
    <property type="entry name" value="CheR_MeTrfase"/>
</dbReference>